<dbReference type="SUPFAM" id="SSF53448">
    <property type="entry name" value="Nucleotide-diphospho-sugar transferases"/>
    <property type="match status" value="1"/>
</dbReference>
<evidence type="ECO:0000256" key="8">
    <source>
        <dbReference type="ARBA" id="ARBA00038120"/>
    </source>
</evidence>
<comment type="caution">
    <text evidence="12">The sequence shown here is derived from an EMBL/GenBank/DDBJ whole genome shotgun (WGS) entry which is preliminary data.</text>
</comment>
<keyword evidence="4 12" id="KW-0808">Transferase</keyword>
<evidence type="ECO:0000256" key="3">
    <source>
        <dbReference type="ARBA" id="ARBA00022676"/>
    </source>
</evidence>
<comment type="function">
    <text evidence="6">Catalyzes the glycosylation of 4,4'-diaponeurosporenoate, i.e. the esterification of glucose at the C1'' position with the carboxyl group of 4,4'-diaponeurosporenic acid, to form glycosyl-4,4'-diaponeurosporenoate. This is a step in the biosynthesis of staphyloxanthin, an orange pigment present in most staphylococci strains.</text>
</comment>
<evidence type="ECO:0000256" key="2">
    <source>
        <dbReference type="ARBA" id="ARBA00022475"/>
    </source>
</evidence>
<keyword evidence="5 10" id="KW-0472">Membrane</keyword>
<dbReference type="CDD" id="cd00761">
    <property type="entry name" value="Glyco_tranf_GTA_type"/>
    <property type="match status" value="1"/>
</dbReference>
<feature type="domain" description="Glycosyltransferase 2-like" evidence="11">
    <location>
        <begin position="7"/>
        <end position="113"/>
    </location>
</feature>
<name>A0A318RET3_WILLI</name>
<comment type="similarity">
    <text evidence="8">Belongs to the glycosyltransferase 2 family. CrtQ subfamily.</text>
</comment>
<dbReference type="PANTHER" id="PTHR43646:SF2">
    <property type="entry name" value="GLYCOSYLTRANSFERASE 2-LIKE DOMAIN-CONTAINING PROTEIN"/>
    <property type="match status" value="1"/>
</dbReference>
<dbReference type="GO" id="GO:0005886">
    <property type="term" value="C:plasma membrane"/>
    <property type="evidence" value="ECO:0007669"/>
    <property type="project" value="UniProtKB-SubCell"/>
</dbReference>
<feature type="transmembrane region" description="Helical" evidence="10">
    <location>
        <begin position="249"/>
        <end position="269"/>
    </location>
</feature>
<evidence type="ECO:0000256" key="5">
    <source>
        <dbReference type="ARBA" id="ARBA00023136"/>
    </source>
</evidence>
<gene>
    <name evidence="12" type="ORF">DFR67_112196</name>
</gene>
<dbReference type="Proteomes" id="UP000247591">
    <property type="component" value="Unassembled WGS sequence"/>
</dbReference>
<dbReference type="InterPro" id="IPR001173">
    <property type="entry name" value="Glyco_trans_2-like"/>
</dbReference>
<dbReference type="GO" id="GO:0016757">
    <property type="term" value="F:glycosyltransferase activity"/>
    <property type="evidence" value="ECO:0007669"/>
    <property type="project" value="UniProtKB-KW"/>
</dbReference>
<dbReference type="Gene3D" id="3.90.550.10">
    <property type="entry name" value="Spore Coat Polysaccharide Biosynthesis Protein SpsA, Chain A"/>
    <property type="match status" value="1"/>
</dbReference>
<dbReference type="OrthoDB" id="9802632at2"/>
<organism evidence="12 13">
    <name type="scientific">Williamsia limnetica</name>
    <dbReference type="NCBI Taxonomy" id="882452"/>
    <lineage>
        <taxon>Bacteria</taxon>
        <taxon>Bacillati</taxon>
        <taxon>Actinomycetota</taxon>
        <taxon>Actinomycetes</taxon>
        <taxon>Mycobacteriales</taxon>
        <taxon>Nocardiaceae</taxon>
        <taxon>Williamsia</taxon>
    </lineage>
</organism>
<evidence type="ECO:0000256" key="1">
    <source>
        <dbReference type="ARBA" id="ARBA00004236"/>
    </source>
</evidence>
<keyword evidence="2" id="KW-1003">Cell membrane</keyword>
<evidence type="ECO:0000256" key="10">
    <source>
        <dbReference type="SAM" id="Phobius"/>
    </source>
</evidence>
<reference evidence="12 13" key="1">
    <citation type="submission" date="2018-06" db="EMBL/GenBank/DDBJ databases">
        <title>Genomic Encyclopedia of Type Strains, Phase IV (KMG-IV): sequencing the most valuable type-strain genomes for metagenomic binning, comparative biology and taxonomic classification.</title>
        <authorList>
            <person name="Goeker M."/>
        </authorList>
    </citation>
    <scope>NUCLEOTIDE SEQUENCE [LARGE SCALE GENOMIC DNA]</scope>
    <source>
        <strain evidence="12 13">DSM 45521</strain>
    </source>
</reference>
<evidence type="ECO:0000256" key="9">
    <source>
        <dbReference type="ARBA" id="ARBA00040345"/>
    </source>
</evidence>
<evidence type="ECO:0000313" key="12">
    <source>
        <dbReference type="EMBL" id="PYE14734.1"/>
    </source>
</evidence>
<evidence type="ECO:0000313" key="13">
    <source>
        <dbReference type="Proteomes" id="UP000247591"/>
    </source>
</evidence>
<protein>
    <recommendedName>
        <fullName evidence="9">4,4'-diaponeurosporenoate glycosyltransferase</fullName>
    </recommendedName>
</protein>
<sequence length="299" mass="33374">MDSKCLSVVVPTFNEEEVIGECLERLSRQLDHILEIVVVDNNSTDKTADIVATFAERYPEIRMISETRQGLVFARNAGLDASTGPAIARIDSDTRVPSHWAATIVEFLQSDTDHRWAALCGRGEAYGLPYGTALSDLKERLSPQRARRASAARSDKGDPIEAKDVPVLYGSNMVLRRETWLQIRERVSLRRDLFEDVDTGLCVQESGGRNAFLPAITVGVSPRRMETSMAGFVSYMACLPRTLLLHRRFGWALLASVVYLPTVTALHAARLMVIRAYDKETGEFAVKNVLRPTHDRIMP</sequence>
<dbReference type="AlphaFoldDB" id="A0A318RET3"/>
<dbReference type="RefSeq" id="WP_110471356.1">
    <property type="nucleotide sequence ID" value="NZ_QJSP01000012.1"/>
</dbReference>
<comment type="pathway">
    <text evidence="7">Carotenoid biosynthesis; staphyloxanthin biosynthesis; staphyloxanthin from farnesyl diphosphate: step 4/5.</text>
</comment>
<evidence type="ECO:0000256" key="7">
    <source>
        <dbReference type="ARBA" id="ARBA00037904"/>
    </source>
</evidence>
<comment type="subcellular location">
    <subcellularLocation>
        <location evidence="1">Cell membrane</location>
    </subcellularLocation>
</comment>
<keyword evidence="13" id="KW-1185">Reference proteome</keyword>
<keyword evidence="3" id="KW-0328">Glycosyltransferase</keyword>
<dbReference type="PANTHER" id="PTHR43646">
    <property type="entry name" value="GLYCOSYLTRANSFERASE"/>
    <property type="match status" value="1"/>
</dbReference>
<accession>A0A318RET3</accession>
<evidence type="ECO:0000259" key="11">
    <source>
        <dbReference type="Pfam" id="PF00535"/>
    </source>
</evidence>
<keyword evidence="10" id="KW-0812">Transmembrane</keyword>
<proteinExistence type="inferred from homology"/>
<dbReference type="EMBL" id="QJSP01000012">
    <property type="protein sequence ID" value="PYE14734.1"/>
    <property type="molecule type" value="Genomic_DNA"/>
</dbReference>
<dbReference type="InterPro" id="IPR029044">
    <property type="entry name" value="Nucleotide-diphossugar_trans"/>
</dbReference>
<evidence type="ECO:0000256" key="4">
    <source>
        <dbReference type="ARBA" id="ARBA00022679"/>
    </source>
</evidence>
<dbReference type="Pfam" id="PF00535">
    <property type="entry name" value="Glycos_transf_2"/>
    <property type="match status" value="1"/>
</dbReference>
<evidence type="ECO:0000256" key="6">
    <source>
        <dbReference type="ARBA" id="ARBA00037281"/>
    </source>
</evidence>
<keyword evidence="10" id="KW-1133">Transmembrane helix</keyword>